<dbReference type="Gramene" id="Al_scaffold_0005_1191">
    <property type="protein sequence ID" value="Al_scaffold_0005_1191"/>
    <property type="gene ID" value="Al_scaffold_0005_1191"/>
</dbReference>
<dbReference type="SUPFAM" id="SSF52058">
    <property type="entry name" value="L domain-like"/>
    <property type="match status" value="1"/>
</dbReference>
<dbReference type="InterPro" id="IPR027417">
    <property type="entry name" value="P-loop_NTPase"/>
</dbReference>
<protein>
    <submittedName>
        <fullName evidence="7">Predicted protein</fullName>
    </submittedName>
</protein>
<dbReference type="GO" id="GO:0007165">
    <property type="term" value="P:signal transduction"/>
    <property type="evidence" value="ECO:0007669"/>
    <property type="project" value="InterPro"/>
</dbReference>
<dbReference type="SUPFAM" id="SSF52200">
    <property type="entry name" value="Toll/Interleukin receptor TIR domain"/>
    <property type="match status" value="1"/>
</dbReference>
<keyword evidence="3" id="KW-0520">NAD</keyword>
<dbReference type="SUPFAM" id="SSF52540">
    <property type="entry name" value="P-loop containing nucleoside triphosphate hydrolases"/>
    <property type="match status" value="1"/>
</dbReference>
<sequence length="982" mass="112493">MNSSFFLGSVVAAISFFTFFRNVKQDDKEETNSTSPPPSSVSPSSSSQSWTHQVFPSFHGQDVRVDFLSHIQKEFRRKGIIPFIDNEIRRGESIGPELIKAIRESKIAVVLFSRNYGSSKWCLDELVEIMKCREEFGQTVIPIFYKVDPSNVKKLTGDFGSVFRNTCAGKTKEVIGRWRQALAKLATIAGYDSHNWYNEAAMIEKIVIDILNMLNNSTPSSDFDSFVGMRAHMENLESKLCLDSDEVRMVGIWGPPGIGVAQYMLQNKKVIVVLDNIDRSIYLDAIAKEIRWFGPGSRIIITTQDKKLLKEYGINHIYKVDYPSPYEACQIFCMYAFDQKFPKEDFEELAWKVTLRLGQLPLGLRVMGSYFRGMSKQEWTNTLPRLKESTEILEAILAKDFLDVKHIHHILAEKSFIFSDDERIEMHNLLVQLGREIVRRELGQRSIREPGQRQFLVDAKDVCDVLTDDTAGSRNVLGIDLNLSDIEDKLNVCEGAFNRMSNLKFLRFHYAYGDQSDKLYLPQGLKYLSRKLRLLEWERFPLTCLPSNFHTEYLVKLKMRYNKLHKLWESNRPLRNLKWIDFSYSKDLKKLPDLSTATNLREVVLTECSSLVELLFSIENVINLQRLILFGCSSLVMLPSSIENATNLLHLSLVGCSSLVELPNSLGNFTNLKNLYLDRCTGLVELPYSIGNATNLYLLSLDMCTGLVKLPSIGNLHKLLYLTLKGCLKLEVLPININLESLEKLDLIDCSRLKLFPEISTNIKYLELKGTAVKEVPLSIKSWSRLDCLEMSYSENLKNYPHALDIITTLYLDNTEVQEIHPWVKRNYRLWGLMLDKCKKLRFSVDFTNCLKLNKEARELIIQTSSKRAFLPGREVPAYFTYRATNGSSMTVKFNQWPLSTTWRFKACVLLVDKGVVRAGDGKKMEEAANKYLPVLLTEHLYIIEVETKAAFTEIVFKFGIESDKWGIGEGGVLQLPDKDKH</sequence>
<keyword evidence="8" id="KW-1185">Reference proteome</keyword>
<dbReference type="InterPro" id="IPR011713">
    <property type="entry name" value="Leu-rich_rpt_3"/>
</dbReference>
<feature type="region of interest" description="Disordered" evidence="4">
    <location>
        <begin position="27"/>
        <end position="48"/>
    </location>
</feature>
<dbReference type="InterPro" id="IPR042197">
    <property type="entry name" value="Apaf_helical"/>
</dbReference>
<dbReference type="HOGENOM" id="CLU_001561_0_1_1"/>
<name>D7LMJ8_ARALL</name>
<dbReference type="GO" id="GO:0043531">
    <property type="term" value="F:ADP binding"/>
    <property type="evidence" value="ECO:0007669"/>
    <property type="project" value="InterPro"/>
</dbReference>
<dbReference type="FunFam" id="3.40.50.10140:FF:000007">
    <property type="entry name" value="Disease resistance protein (TIR-NBS-LRR class)"/>
    <property type="match status" value="1"/>
</dbReference>
<dbReference type="eggNOG" id="ENOG502QQJE">
    <property type="taxonomic scope" value="Eukaryota"/>
</dbReference>
<evidence type="ECO:0000256" key="4">
    <source>
        <dbReference type="SAM" id="MobiDB-lite"/>
    </source>
</evidence>
<keyword evidence="5" id="KW-0732">Signal</keyword>
<dbReference type="Gene3D" id="3.40.50.10140">
    <property type="entry name" value="Toll/interleukin-1 receptor homology (TIR) domain"/>
    <property type="match status" value="1"/>
</dbReference>
<dbReference type="Proteomes" id="UP000008694">
    <property type="component" value="Unassembled WGS sequence"/>
</dbReference>
<dbReference type="InterPro" id="IPR045344">
    <property type="entry name" value="C-JID"/>
</dbReference>
<dbReference type="InterPro" id="IPR000157">
    <property type="entry name" value="TIR_dom"/>
</dbReference>
<dbReference type="InterPro" id="IPR032675">
    <property type="entry name" value="LRR_dom_sf"/>
</dbReference>
<dbReference type="Pfam" id="PF01582">
    <property type="entry name" value="TIR"/>
    <property type="match status" value="1"/>
</dbReference>
<keyword evidence="2" id="KW-0677">Repeat</keyword>
<evidence type="ECO:0000313" key="7">
    <source>
        <dbReference type="EMBL" id="EFH53607.1"/>
    </source>
</evidence>
<dbReference type="InterPro" id="IPR044974">
    <property type="entry name" value="Disease_R_plants"/>
</dbReference>
<dbReference type="PANTHER" id="PTHR11017">
    <property type="entry name" value="LEUCINE-RICH REPEAT-CONTAINING PROTEIN"/>
    <property type="match status" value="1"/>
</dbReference>
<feature type="domain" description="TIR" evidence="6">
    <location>
        <begin position="50"/>
        <end position="214"/>
    </location>
</feature>
<keyword evidence="1" id="KW-0433">Leucine-rich repeat</keyword>
<dbReference type="Pfam" id="PF07725">
    <property type="entry name" value="LRR_3"/>
    <property type="match status" value="1"/>
</dbReference>
<feature type="signal peptide" evidence="5">
    <location>
        <begin position="1"/>
        <end position="25"/>
    </location>
</feature>
<evidence type="ECO:0000313" key="8">
    <source>
        <dbReference type="Proteomes" id="UP000008694"/>
    </source>
</evidence>
<dbReference type="Gene3D" id="3.80.10.10">
    <property type="entry name" value="Ribonuclease Inhibitor"/>
    <property type="match status" value="2"/>
</dbReference>
<dbReference type="STRING" id="81972.D7LMJ8"/>
<dbReference type="SMART" id="SM00255">
    <property type="entry name" value="TIR"/>
    <property type="match status" value="1"/>
</dbReference>
<dbReference type="Pfam" id="PF23282">
    <property type="entry name" value="WHD_ROQ1"/>
    <property type="match status" value="1"/>
</dbReference>
<feature type="chain" id="PRO_5003102086" evidence="5">
    <location>
        <begin position="26"/>
        <end position="982"/>
    </location>
</feature>
<dbReference type="PRINTS" id="PR00364">
    <property type="entry name" value="DISEASERSIST"/>
</dbReference>
<evidence type="ECO:0000256" key="3">
    <source>
        <dbReference type="ARBA" id="ARBA00023027"/>
    </source>
</evidence>
<reference evidence="8" key="1">
    <citation type="journal article" date="2011" name="Nat. Genet.">
        <title>The Arabidopsis lyrata genome sequence and the basis of rapid genome size change.</title>
        <authorList>
            <person name="Hu T.T."/>
            <person name="Pattyn P."/>
            <person name="Bakker E.G."/>
            <person name="Cao J."/>
            <person name="Cheng J.-F."/>
            <person name="Clark R.M."/>
            <person name="Fahlgren N."/>
            <person name="Fawcett J.A."/>
            <person name="Grimwood J."/>
            <person name="Gundlach H."/>
            <person name="Haberer G."/>
            <person name="Hollister J.D."/>
            <person name="Ossowski S."/>
            <person name="Ottilar R.P."/>
            <person name="Salamov A.A."/>
            <person name="Schneeberger K."/>
            <person name="Spannagl M."/>
            <person name="Wang X."/>
            <person name="Yang L."/>
            <person name="Nasrallah M.E."/>
            <person name="Bergelson J."/>
            <person name="Carrington J.C."/>
            <person name="Gaut B.S."/>
            <person name="Schmutz J."/>
            <person name="Mayer K.F.X."/>
            <person name="Van de Peer Y."/>
            <person name="Grigoriev I.V."/>
            <person name="Nordborg M."/>
            <person name="Weigel D."/>
            <person name="Guo Y.-L."/>
        </authorList>
    </citation>
    <scope>NUCLEOTIDE SEQUENCE [LARGE SCALE GENOMIC DNA]</scope>
    <source>
        <strain evidence="8">cv. MN47</strain>
    </source>
</reference>
<gene>
    <name evidence="7" type="ORF">ARALYDRAFT_665156</name>
</gene>
<dbReference type="AlphaFoldDB" id="D7LMJ8"/>
<dbReference type="EMBL" id="GL348717">
    <property type="protein sequence ID" value="EFH53607.1"/>
    <property type="molecule type" value="Genomic_DNA"/>
</dbReference>
<dbReference type="Pfam" id="PF20160">
    <property type="entry name" value="C-JID"/>
    <property type="match status" value="1"/>
</dbReference>
<dbReference type="GO" id="GO:0006952">
    <property type="term" value="P:defense response"/>
    <property type="evidence" value="ECO:0007669"/>
    <property type="project" value="InterPro"/>
</dbReference>
<dbReference type="Gene3D" id="1.10.8.430">
    <property type="entry name" value="Helical domain of apoptotic protease-activating factors"/>
    <property type="match status" value="1"/>
</dbReference>
<accession>D7LMJ8</accession>
<evidence type="ECO:0000256" key="5">
    <source>
        <dbReference type="SAM" id="SignalP"/>
    </source>
</evidence>
<organism evidence="8">
    <name type="scientific">Arabidopsis lyrata subsp. lyrata</name>
    <name type="common">Lyre-leaved rock-cress</name>
    <dbReference type="NCBI Taxonomy" id="81972"/>
    <lineage>
        <taxon>Eukaryota</taxon>
        <taxon>Viridiplantae</taxon>
        <taxon>Streptophyta</taxon>
        <taxon>Embryophyta</taxon>
        <taxon>Tracheophyta</taxon>
        <taxon>Spermatophyta</taxon>
        <taxon>Magnoliopsida</taxon>
        <taxon>eudicotyledons</taxon>
        <taxon>Gunneridae</taxon>
        <taxon>Pentapetalae</taxon>
        <taxon>rosids</taxon>
        <taxon>malvids</taxon>
        <taxon>Brassicales</taxon>
        <taxon>Brassicaceae</taxon>
        <taxon>Camelineae</taxon>
        <taxon>Arabidopsis</taxon>
    </lineage>
</organism>
<dbReference type="InterPro" id="IPR058192">
    <property type="entry name" value="WHD_ROQ1-like"/>
</dbReference>
<dbReference type="Gene3D" id="3.40.50.300">
    <property type="entry name" value="P-loop containing nucleotide triphosphate hydrolases"/>
    <property type="match status" value="2"/>
</dbReference>
<dbReference type="InterPro" id="IPR035897">
    <property type="entry name" value="Toll_tir_struct_dom_sf"/>
</dbReference>
<evidence type="ECO:0000259" key="6">
    <source>
        <dbReference type="PROSITE" id="PS50104"/>
    </source>
</evidence>
<dbReference type="PANTHER" id="PTHR11017:SF333">
    <property type="entry name" value="ADP-RIBOSYL CYCLASE_CYCLIC ADP-RIBOSE HYDROLASE-RELATED"/>
    <property type="match status" value="1"/>
</dbReference>
<dbReference type="GO" id="GO:0061809">
    <property type="term" value="F:NAD+ nucleosidase activity, cyclic ADP-ribose generating"/>
    <property type="evidence" value="ECO:0007669"/>
    <property type="project" value="UniProtKB-EC"/>
</dbReference>
<evidence type="ECO:0000256" key="1">
    <source>
        <dbReference type="ARBA" id="ARBA00022614"/>
    </source>
</evidence>
<proteinExistence type="predicted"/>
<dbReference type="PROSITE" id="PS50104">
    <property type="entry name" value="TIR"/>
    <property type="match status" value="1"/>
</dbReference>
<evidence type="ECO:0000256" key="2">
    <source>
        <dbReference type="ARBA" id="ARBA00022737"/>
    </source>
</evidence>